<dbReference type="SMART" id="SM00942">
    <property type="entry name" value="PriCT_1"/>
    <property type="match status" value="1"/>
</dbReference>
<gene>
    <name evidence="3" type="ORF">GHI93_07180</name>
</gene>
<feature type="domain" description="DNA primase/polymerase bifunctional N-terminal" evidence="2">
    <location>
        <begin position="7"/>
        <end position="175"/>
    </location>
</feature>
<dbReference type="Pfam" id="PF09250">
    <property type="entry name" value="Prim-Pol"/>
    <property type="match status" value="1"/>
</dbReference>
<name>A0A7X1ZAF6_9LACT</name>
<dbReference type="InterPro" id="IPR014820">
    <property type="entry name" value="PriCT_1"/>
</dbReference>
<dbReference type="CDD" id="cd04859">
    <property type="entry name" value="Prim_Pol"/>
    <property type="match status" value="1"/>
</dbReference>
<proteinExistence type="predicted"/>
<dbReference type="RefSeq" id="WP_153496377.1">
    <property type="nucleotide sequence ID" value="NZ_CBCRWP010000007.1"/>
</dbReference>
<protein>
    <recommendedName>
        <fullName evidence="5">DNA replication protein</fullName>
    </recommendedName>
</protein>
<feature type="domain" description="Primase C-terminal 1" evidence="1">
    <location>
        <begin position="201"/>
        <end position="264"/>
    </location>
</feature>
<sequence>MTPKEQALNCINRGFSVIAGYPVGKSERAIIKGTSEGTTDTAIIERWFDEIPNRNIMINLRNSGIICIDLDQHQNGQNGRLTFSRMWHENSKIKDLNTYVEKTPTGNGLHVFFKVPKELFNQPIVSELADGVEIKTHFTPIYPSKRHDGDYTPLNDTETGEPLTFDNICDCPSWLLEKLKRTPTQVNTTTINRTYSAEMWELFNQGARKGNRNNDTNRILHYWRKIGIVPPDCMDLLRTFNSRTSPSLHDDELATIWKSVFKMR</sequence>
<comment type="caution">
    <text evidence="3">The sequence shown here is derived from an EMBL/GenBank/DDBJ whole genome shotgun (WGS) entry which is preliminary data.</text>
</comment>
<dbReference type="SMART" id="SM00943">
    <property type="entry name" value="Prim-Pol"/>
    <property type="match status" value="1"/>
</dbReference>
<evidence type="ECO:0000259" key="2">
    <source>
        <dbReference type="SMART" id="SM00943"/>
    </source>
</evidence>
<accession>A0A7X1ZAF6</accession>
<dbReference type="OrthoDB" id="2303110at2"/>
<dbReference type="AlphaFoldDB" id="A0A7X1ZAF6"/>
<evidence type="ECO:0000313" key="3">
    <source>
        <dbReference type="EMBL" id="MQW39706.1"/>
    </source>
</evidence>
<dbReference type="SUPFAM" id="SSF56747">
    <property type="entry name" value="Prim-pol domain"/>
    <property type="match status" value="1"/>
</dbReference>
<evidence type="ECO:0000259" key="1">
    <source>
        <dbReference type="SMART" id="SM00942"/>
    </source>
</evidence>
<evidence type="ECO:0008006" key="5">
    <source>
        <dbReference type="Google" id="ProtNLM"/>
    </source>
</evidence>
<reference evidence="3 4" key="1">
    <citation type="submission" date="2019-10" db="EMBL/GenBank/DDBJ databases">
        <authorList>
            <person name="Dong K."/>
        </authorList>
    </citation>
    <scope>NUCLEOTIDE SEQUENCE [LARGE SCALE GENOMIC DNA]</scope>
    <source>
        <strain evidence="3 4">DSM 28960</strain>
    </source>
</reference>
<dbReference type="Proteomes" id="UP000439550">
    <property type="component" value="Unassembled WGS sequence"/>
</dbReference>
<keyword evidence="4" id="KW-1185">Reference proteome</keyword>
<dbReference type="InterPro" id="IPR015330">
    <property type="entry name" value="DNA_primase/pol_bifunc_N"/>
</dbReference>
<dbReference type="EMBL" id="WITJ01000009">
    <property type="protein sequence ID" value="MQW39706.1"/>
    <property type="molecule type" value="Genomic_DNA"/>
</dbReference>
<dbReference type="Pfam" id="PF08708">
    <property type="entry name" value="PriCT_1"/>
    <property type="match status" value="1"/>
</dbReference>
<organism evidence="3 4">
    <name type="scientific">Lactococcus hircilactis</name>
    <dbReference type="NCBI Taxonomy" id="1494462"/>
    <lineage>
        <taxon>Bacteria</taxon>
        <taxon>Bacillati</taxon>
        <taxon>Bacillota</taxon>
        <taxon>Bacilli</taxon>
        <taxon>Lactobacillales</taxon>
        <taxon>Streptococcaceae</taxon>
        <taxon>Lactococcus</taxon>
    </lineage>
</organism>
<evidence type="ECO:0000313" key="4">
    <source>
        <dbReference type="Proteomes" id="UP000439550"/>
    </source>
</evidence>